<dbReference type="GO" id="GO:0003735">
    <property type="term" value="F:structural constituent of ribosome"/>
    <property type="evidence" value="ECO:0007669"/>
    <property type="project" value="TreeGrafter"/>
</dbReference>
<sequence length="474" mass="53020">MATAGRTMSPGGALLRASRMFSLPQAIPPPPGDYQAATSYNSETATQAFPTLQTVTAPEDFRQRGDWGFKRNFPMRSTARTSTPYLRVKQVDSLEHVTDFASAADHTLSLEKWQEMNIPISLPHTVADSQMPSITKMDMRPQSVFENKYDFTAIDEEKINKSGHMRWKYKGPWLAKLTEGEFQKYMKRLVRPRRSEFRQYLREQLAPRLTQRAKLAAVERGGDTAASEVQELQASDITDDHLSEFLRELRNDRQTLFDLIGKFLDLAPIEPPESLDWLGTLAPDQAKTTGPKNPYAVHGPPITHPSAGLSYLRTAAFLENHPVYGPQAGHQAIKARVMGQRLEIDAKGPKVGLGGFIANSNLAKSQYRNTKQDKFDPTVRGGSKTWVQVQSAQINSQGRVLLNVEEADGEAKLVQEELQGEKRVFHAEAEDDGRYNSLLKAPRSAARLNNRIPYSHRKSTVSMGSGSKYGMQFS</sequence>
<evidence type="ECO:0000313" key="1">
    <source>
        <dbReference type="EMBL" id="ROW15224.1"/>
    </source>
</evidence>
<dbReference type="EMBL" id="LKEB01000010">
    <property type="protein sequence ID" value="ROW15224.1"/>
    <property type="molecule type" value="Genomic_DNA"/>
</dbReference>
<dbReference type="STRING" id="1230097.A0A423XGC8"/>
<organism evidence="1 2">
    <name type="scientific">Cytospora leucostoma</name>
    <dbReference type="NCBI Taxonomy" id="1230097"/>
    <lineage>
        <taxon>Eukaryota</taxon>
        <taxon>Fungi</taxon>
        <taxon>Dikarya</taxon>
        <taxon>Ascomycota</taxon>
        <taxon>Pezizomycotina</taxon>
        <taxon>Sordariomycetes</taxon>
        <taxon>Sordariomycetidae</taxon>
        <taxon>Diaporthales</taxon>
        <taxon>Cytosporaceae</taxon>
        <taxon>Cytospora</taxon>
    </lineage>
</organism>
<dbReference type="PANTHER" id="PTHR28058">
    <property type="entry name" value="37S RIBOSOMAL PROTEIN MRP51, MITOCHONDRIAL"/>
    <property type="match status" value="1"/>
</dbReference>
<gene>
    <name evidence="1" type="ORF">VPNG_02925</name>
</gene>
<comment type="caution">
    <text evidence="1">The sequence shown here is derived from an EMBL/GenBank/DDBJ whole genome shotgun (WGS) entry which is preliminary data.</text>
</comment>
<dbReference type="GO" id="GO:0070124">
    <property type="term" value="P:mitochondrial translational initiation"/>
    <property type="evidence" value="ECO:0007669"/>
    <property type="project" value="TreeGrafter"/>
</dbReference>
<dbReference type="GO" id="GO:0005763">
    <property type="term" value="C:mitochondrial small ribosomal subunit"/>
    <property type="evidence" value="ECO:0007669"/>
    <property type="project" value="TreeGrafter"/>
</dbReference>
<keyword evidence="2" id="KW-1185">Reference proteome</keyword>
<name>A0A423XGC8_9PEZI</name>
<dbReference type="InParanoid" id="A0A423XGC8"/>
<evidence type="ECO:0000313" key="2">
    <source>
        <dbReference type="Proteomes" id="UP000285146"/>
    </source>
</evidence>
<dbReference type="Pfam" id="PF11709">
    <property type="entry name" value="Mit_ribos_Mrp51"/>
    <property type="match status" value="1"/>
</dbReference>
<dbReference type="OrthoDB" id="3913595at2759"/>
<accession>A0A423XGC8</accession>
<dbReference type="Proteomes" id="UP000285146">
    <property type="component" value="Unassembled WGS sequence"/>
</dbReference>
<dbReference type="AlphaFoldDB" id="A0A423XGC8"/>
<protein>
    <submittedName>
        <fullName evidence="1">Uncharacterized protein</fullName>
    </submittedName>
</protein>
<dbReference type="InterPro" id="IPR016712">
    <property type="entry name" value="Rbsml_bS1m-like"/>
</dbReference>
<proteinExistence type="predicted"/>
<dbReference type="PANTHER" id="PTHR28058:SF1">
    <property type="entry name" value="SMALL RIBOSOMAL SUBUNIT PROTEIN BS1M"/>
    <property type="match status" value="1"/>
</dbReference>
<reference evidence="1 2" key="1">
    <citation type="submission" date="2015-09" db="EMBL/GenBank/DDBJ databases">
        <title>Host preference determinants of Valsa canker pathogens revealed by comparative genomics.</title>
        <authorList>
            <person name="Yin Z."/>
            <person name="Huang L."/>
        </authorList>
    </citation>
    <scope>NUCLEOTIDE SEQUENCE [LARGE SCALE GENOMIC DNA]</scope>
    <source>
        <strain evidence="1 2">SXYLt</strain>
    </source>
</reference>